<comment type="caution">
    <text evidence="7">The sequence shown here is derived from an EMBL/GenBank/DDBJ whole genome shotgun (WGS) entry which is preliminary data.</text>
</comment>
<accession>A0ABP6LG56</accession>
<dbReference type="EMBL" id="BAAAWD010000028">
    <property type="protein sequence ID" value="GAA3038233.1"/>
    <property type="molecule type" value="Genomic_DNA"/>
</dbReference>
<evidence type="ECO:0000256" key="5">
    <source>
        <dbReference type="ARBA" id="ARBA00023136"/>
    </source>
</evidence>
<evidence type="ECO:0000256" key="4">
    <source>
        <dbReference type="ARBA" id="ARBA00022989"/>
    </source>
</evidence>
<dbReference type="InterPro" id="IPR012506">
    <property type="entry name" value="TMEM86B-like"/>
</dbReference>
<gene>
    <name evidence="7" type="ORF">GCM10017559_77830</name>
</gene>
<feature type="transmembrane region" description="Helical" evidence="6">
    <location>
        <begin position="14"/>
        <end position="32"/>
    </location>
</feature>
<evidence type="ECO:0000313" key="8">
    <source>
        <dbReference type="Proteomes" id="UP001499930"/>
    </source>
</evidence>
<comment type="subcellular location">
    <subcellularLocation>
        <location evidence="1">Membrane</location>
        <topology evidence="1">Multi-pass membrane protein</topology>
    </subcellularLocation>
</comment>
<feature type="transmembrane region" description="Helical" evidence="6">
    <location>
        <begin position="189"/>
        <end position="210"/>
    </location>
</feature>
<feature type="transmembrane region" description="Helical" evidence="6">
    <location>
        <begin position="165"/>
        <end position="183"/>
    </location>
</feature>
<evidence type="ECO:0000256" key="2">
    <source>
        <dbReference type="ARBA" id="ARBA00007375"/>
    </source>
</evidence>
<feature type="transmembrane region" description="Helical" evidence="6">
    <location>
        <begin position="137"/>
        <end position="158"/>
    </location>
</feature>
<dbReference type="Proteomes" id="UP001499930">
    <property type="component" value="Unassembled WGS sequence"/>
</dbReference>
<keyword evidence="4 6" id="KW-1133">Transmembrane helix</keyword>
<evidence type="ECO:0000256" key="1">
    <source>
        <dbReference type="ARBA" id="ARBA00004141"/>
    </source>
</evidence>
<reference evidence="8" key="1">
    <citation type="journal article" date="2019" name="Int. J. Syst. Evol. Microbiol.">
        <title>The Global Catalogue of Microorganisms (GCM) 10K type strain sequencing project: providing services to taxonomists for standard genome sequencing and annotation.</title>
        <authorList>
            <consortium name="The Broad Institute Genomics Platform"/>
            <consortium name="The Broad Institute Genome Sequencing Center for Infectious Disease"/>
            <person name="Wu L."/>
            <person name="Ma J."/>
        </authorList>
    </citation>
    <scope>NUCLEOTIDE SEQUENCE [LARGE SCALE GENOMIC DNA]</scope>
    <source>
        <strain evidence="8">JCM 3106</strain>
    </source>
</reference>
<organism evidence="7 8">
    <name type="scientific">Streptosporangium longisporum</name>
    <dbReference type="NCBI Taxonomy" id="46187"/>
    <lineage>
        <taxon>Bacteria</taxon>
        <taxon>Bacillati</taxon>
        <taxon>Actinomycetota</taxon>
        <taxon>Actinomycetes</taxon>
        <taxon>Streptosporangiales</taxon>
        <taxon>Streptosporangiaceae</taxon>
        <taxon>Streptosporangium</taxon>
    </lineage>
</organism>
<feature type="transmembrane region" description="Helical" evidence="6">
    <location>
        <begin position="80"/>
        <end position="101"/>
    </location>
</feature>
<dbReference type="PANTHER" id="PTHR31885:SF6">
    <property type="entry name" value="GH04784P"/>
    <property type="match status" value="1"/>
</dbReference>
<feature type="transmembrane region" description="Helical" evidence="6">
    <location>
        <begin position="113"/>
        <end position="131"/>
    </location>
</feature>
<protein>
    <recommendedName>
        <fullName evidence="9">Lysoplasmalogenase</fullName>
    </recommendedName>
</protein>
<sequence>MQNDVLRAGPLPRAALAAFWVCSAAHLVLLAAGDGPLSSLTKALLMPLLTAWVLARRGPFPLVAALLLSWGGDVTLDVDGLFLAGMALFAAAHVCYVTFFVRRGALAVLRRRPSFFLLYAVLWAGLVALLWPGLGDLRLPVAGYSLLLTATAVTAAGLGPRIGAGGALFLLSDALIAFGLAGLPRPPWVDLVVMATYVAAQYLLASGILAREGGPRAG</sequence>
<keyword evidence="5 6" id="KW-0472">Membrane</keyword>
<keyword evidence="8" id="KW-1185">Reference proteome</keyword>
<evidence type="ECO:0000256" key="6">
    <source>
        <dbReference type="SAM" id="Phobius"/>
    </source>
</evidence>
<evidence type="ECO:0000313" key="7">
    <source>
        <dbReference type="EMBL" id="GAA3038233.1"/>
    </source>
</evidence>
<evidence type="ECO:0008006" key="9">
    <source>
        <dbReference type="Google" id="ProtNLM"/>
    </source>
</evidence>
<name>A0ABP6LG56_9ACTN</name>
<proteinExistence type="inferred from homology"/>
<evidence type="ECO:0000256" key="3">
    <source>
        <dbReference type="ARBA" id="ARBA00022692"/>
    </source>
</evidence>
<comment type="similarity">
    <text evidence="2">Belongs to the TMEM86 family.</text>
</comment>
<keyword evidence="3 6" id="KW-0812">Transmembrane</keyword>
<dbReference type="RefSeq" id="WP_344906419.1">
    <property type="nucleotide sequence ID" value="NZ_BAAAWD010000028.1"/>
</dbReference>
<dbReference type="PANTHER" id="PTHR31885">
    <property type="entry name" value="GH04784P"/>
    <property type="match status" value="1"/>
</dbReference>
<dbReference type="Pfam" id="PF07947">
    <property type="entry name" value="YhhN"/>
    <property type="match status" value="1"/>
</dbReference>